<keyword evidence="5" id="KW-0808">Transferase</keyword>
<reference evidence="13 14" key="1">
    <citation type="journal article" date="2023" name="Plants (Basel)">
        <title>Bridging the Gap: Combining Genomics and Transcriptomics Approaches to Understand Stylosanthes scabra, an Orphan Legume from the Brazilian Caatinga.</title>
        <authorList>
            <person name="Ferreira-Neto J.R.C."/>
            <person name="da Silva M.D."/>
            <person name="Binneck E."/>
            <person name="de Melo N.F."/>
            <person name="da Silva R.H."/>
            <person name="de Melo A.L.T.M."/>
            <person name="Pandolfi V."/>
            <person name="Bustamante F.O."/>
            <person name="Brasileiro-Vidal A.C."/>
            <person name="Benko-Iseppon A.M."/>
        </authorList>
    </citation>
    <scope>NUCLEOTIDE SEQUENCE [LARGE SCALE GENOMIC DNA]</scope>
    <source>
        <tissue evidence="13">Leaves</tissue>
    </source>
</reference>
<comment type="subcellular location">
    <subcellularLocation>
        <location evidence="1">Cell membrane</location>
        <topology evidence="1">Single-pass membrane protein</topology>
    </subcellularLocation>
    <subcellularLocation>
        <location evidence="2">Endoplasmic reticulum membrane</location>
    </subcellularLocation>
</comment>
<gene>
    <name evidence="13" type="ORF">PIB30_054170</name>
</gene>
<dbReference type="Proteomes" id="UP001341840">
    <property type="component" value="Unassembled WGS sequence"/>
</dbReference>
<comment type="pathway">
    <text evidence="4">Lipid metabolism.</text>
</comment>
<evidence type="ECO:0000256" key="2">
    <source>
        <dbReference type="ARBA" id="ARBA00004586"/>
    </source>
</evidence>
<evidence type="ECO:0000313" key="13">
    <source>
        <dbReference type="EMBL" id="MED6160736.1"/>
    </source>
</evidence>
<keyword evidence="7" id="KW-0012">Acyltransferase</keyword>
<feature type="domain" description="O-acyltransferase WSD1-like N-terminal" evidence="11">
    <location>
        <begin position="104"/>
        <end position="271"/>
    </location>
</feature>
<comment type="caution">
    <text evidence="13">The sequence shown here is derived from an EMBL/GenBank/DDBJ whole genome shotgun (WGS) entry which is preliminary data.</text>
</comment>
<evidence type="ECO:0000259" key="12">
    <source>
        <dbReference type="Pfam" id="PF06974"/>
    </source>
</evidence>
<feature type="domain" description="O-acyltransferase WSD1 C-terminal" evidence="12">
    <location>
        <begin position="326"/>
        <end position="471"/>
    </location>
</feature>
<protein>
    <recommendedName>
        <fullName evidence="15">Diacylglycerol O-acyltransferase</fullName>
    </recommendedName>
</protein>
<comment type="pathway">
    <text evidence="3">Glycerolipid metabolism; triacylglycerol biosynthesis.</text>
</comment>
<name>A0ABU6UKQ0_9FABA</name>
<evidence type="ECO:0000256" key="5">
    <source>
        <dbReference type="ARBA" id="ARBA00022679"/>
    </source>
</evidence>
<dbReference type="InterPro" id="IPR045034">
    <property type="entry name" value="O-acyltransferase_WSD1-like"/>
</dbReference>
<evidence type="ECO:0000256" key="1">
    <source>
        <dbReference type="ARBA" id="ARBA00004162"/>
    </source>
</evidence>
<comment type="catalytic activity">
    <reaction evidence="10">
        <text>an acyl-CoA + a 1,2-diacyl-sn-glycerol = a triacyl-sn-glycerol + CoA</text>
        <dbReference type="Rhea" id="RHEA:10868"/>
        <dbReference type="ChEBI" id="CHEBI:17815"/>
        <dbReference type="ChEBI" id="CHEBI:57287"/>
        <dbReference type="ChEBI" id="CHEBI:58342"/>
        <dbReference type="ChEBI" id="CHEBI:64615"/>
        <dbReference type="EC" id="2.3.1.20"/>
    </reaction>
</comment>
<sequence length="480" mass="54218">MKKNLDDEEEEIAAEEPVSPTGQYLNSNALCVYILGVLESDVPIDDSQTLPLLHHVFLPINTRFSSIMTRDKNGERKWMKVEVKLEDHIKVPNFPNEKTSLLYDEHVDEYMSKIAMEYLPQNRPLWEIHIIKYPTRNAAGTLVFKLHHALGDGYSLMGALLSCLQRIDNPNLPFTLPSTNNNKLPNKSSSILNNNNNNNNRWPTLLSSAFHSMSDFGWSILKSSFVEDDHTPIRSCGEDNKLRQVTISTVTFSFDHIKEVKSLLGVSINDVLAGLIFLGIRLYMQDIDLKSRNAESTALVLFNTRNIRGYKSVKEMVENNNSASSWGNRFAFLHVPIPELSDSKYANPLQFIWDAQKEITRKKSSWATSLTGMFLNMVNKLRGSEAAARYVHSTLRNSSTTVSSVIGPMEQMALANHPIKGLYFMVVGPPESLTITIMSYVGKLRIAFGLEKGFMDKEKFKLCMEKSLEMIISAARNIST</sequence>
<dbReference type="PANTHER" id="PTHR31650:SF34">
    <property type="entry name" value="O-ACYLTRANSFERASE WSD1-LIKE ISOFORM X1"/>
    <property type="match status" value="1"/>
</dbReference>
<evidence type="ECO:0000256" key="3">
    <source>
        <dbReference type="ARBA" id="ARBA00004771"/>
    </source>
</evidence>
<dbReference type="InterPro" id="IPR009721">
    <property type="entry name" value="O-acyltransferase_WSD1_C"/>
</dbReference>
<dbReference type="InterPro" id="IPR004255">
    <property type="entry name" value="O-acyltransferase_WSD1_N"/>
</dbReference>
<evidence type="ECO:0000256" key="9">
    <source>
        <dbReference type="ARBA" id="ARBA00047604"/>
    </source>
</evidence>
<proteinExistence type="inferred from homology"/>
<evidence type="ECO:0000313" key="14">
    <source>
        <dbReference type="Proteomes" id="UP001341840"/>
    </source>
</evidence>
<evidence type="ECO:0000256" key="6">
    <source>
        <dbReference type="ARBA" id="ARBA00022824"/>
    </source>
</evidence>
<dbReference type="EMBL" id="JASCZI010121239">
    <property type="protein sequence ID" value="MED6160736.1"/>
    <property type="molecule type" value="Genomic_DNA"/>
</dbReference>
<comment type="catalytic activity">
    <reaction evidence="9">
        <text>a long chain fatty alcohol + a fatty acyl-CoA = a long-chain alcohol wax ester + CoA</text>
        <dbReference type="Rhea" id="RHEA:38443"/>
        <dbReference type="ChEBI" id="CHEBI:17135"/>
        <dbReference type="ChEBI" id="CHEBI:57287"/>
        <dbReference type="ChEBI" id="CHEBI:77636"/>
        <dbReference type="ChEBI" id="CHEBI:235323"/>
        <dbReference type="EC" id="2.3.1.75"/>
    </reaction>
</comment>
<accession>A0ABU6UKQ0</accession>
<dbReference type="Pfam" id="PF06974">
    <property type="entry name" value="WS_DGAT_C"/>
    <property type="match status" value="1"/>
</dbReference>
<evidence type="ECO:0000256" key="10">
    <source>
        <dbReference type="ARBA" id="ARBA00048109"/>
    </source>
</evidence>
<evidence type="ECO:0000256" key="7">
    <source>
        <dbReference type="ARBA" id="ARBA00023315"/>
    </source>
</evidence>
<comment type="similarity">
    <text evidence="8">In the N-terminal section; belongs to the long-chain O-acyltransferase family.</text>
</comment>
<organism evidence="13 14">
    <name type="scientific">Stylosanthes scabra</name>
    <dbReference type="NCBI Taxonomy" id="79078"/>
    <lineage>
        <taxon>Eukaryota</taxon>
        <taxon>Viridiplantae</taxon>
        <taxon>Streptophyta</taxon>
        <taxon>Embryophyta</taxon>
        <taxon>Tracheophyta</taxon>
        <taxon>Spermatophyta</taxon>
        <taxon>Magnoliopsida</taxon>
        <taxon>eudicotyledons</taxon>
        <taxon>Gunneridae</taxon>
        <taxon>Pentapetalae</taxon>
        <taxon>rosids</taxon>
        <taxon>fabids</taxon>
        <taxon>Fabales</taxon>
        <taxon>Fabaceae</taxon>
        <taxon>Papilionoideae</taxon>
        <taxon>50 kb inversion clade</taxon>
        <taxon>dalbergioids sensu lato</taxon>
        <taxon>Dalbergieae</taxon>
        <taxon>Pterocarpus clade</taxon>
        <taxon>Stylosanthes</taxon>
    </lineage>
</organism>
<evidence type="ECO:0000256" key="4">
    <source>
        <dbReference type="ARBA" id="ARBA00005189"/>
    </source>
</evidence>
<evidence type="ECO:0000259" key="11">
    <source>
        <dbReference type="Pfam" id="PF03007"/>
    </source>
</evidence>
<dbReference type="Pfam" id="PF03007">
    <property type="entry name" value="WS_DGAT_cat"/>
    <property type="match status" value="1"/>
</dbReference>
<evidence type="ECO:0008006" key="15">
    <source>
        <dbReference type="Google" id="ProtNLM"/>
    </source>
</evidence>
<dbReference type="PANTHER" id="PTHR31650">
    <property type="entry name" value="O-ACYLTRANSFERASE (WSD1-LIKE) FAMILY PROTEIN"/>
    <property type="match status" value="1"/>
</dbReference>
<keyword evidence="6" id="KW-0256">Endoplasmic reticulum</keyword>
<keyword evidence="14" id="KW-1185">Reference proteome</keyword>
<evidence type="ECO:0000256" key="8">
    <source>
        <dbReference type="ARBA" id="ARBA00024360"/>
    </source>
</evidence>